<dbReference type="OrthoDB" id="3683454at2"/>
<keyword evidence="2" id="KW-1185">Reference proteome</keyword>
<gene>
    <name evidence="1" type="ORF">SAMN05421504_102920</name>
</gene>
<name>A0A1H3AJ40_9PSEU</name>
<reference evidence="1 2" key="1">
    <citation type="submission" date="2016-10" db="EMBL/GenBank/DDBJ databases">
        <authorList>
            <person name="de Groot N.N."/>
        </authorList>
    </citation>
    <scope>NUCLEOTIDE SEQUENCE [LARGE SCALE GENOMIC DNA]</scope>
    <source>
        <strain evidence="1 2">CPCC 202699</strain>
    </source>
</reference>
<evidence type="ECO:0000313" key="1">
    <source>
        <dbReference type="EMBL" id="SDX28859.1"/>
    </source>
</evidence>
<organism evidence="1 2">
    <name type="scientific">Amycolatopsis xylanica</name>
    <dbReference type="NCBI Taxonomy" id="589385"/>
    <lineage>
        <taxon>Bacteria</taxon>
        <taxon>Bacillati</taxon>
        <taxon>Actinomycetota</taxon>
        <taxon>Actinomycetes</taxon>
        <taxon>Pseudonocardiales</taxon>
        <taxon>Pseudonocardiaceae</taxon>
        <taxon>Amycolatopsis</taxon>
    </lineage>
</organism>
<protein>
    <submittedName>
        <fullName evidence="1">Uncharacterized protein</fullName>
    </submittedName>
</protein>
<dbReference type="RefSeq" id="WP_091288744.1">
    <property type="nucleotide sequence ID" value="NZ_FNON01000002.1"/>
</dbReference>
<accession>A0A1H3AJ40</accession>
<dbReference type="AlphaFoldDB" id="A0A1H3AJ40"/>
<dbReference type="Proteomes" id="UP000199515">
    <property type="component" value="Unassembled WGS sequence"/>
</dbReference>
<sequence>MYVAGSESWRFTWVDDLAVDVALYLRDALALSIDDDLPAVDPPVPVSVPEGVDRAAVQREWPGWWTDVLAFVAARGERDPRKRRALTPVPTERAALMHAVEVFTEPAAKHLRGHRMNHLPRGANVGPVVRELEASFGRKARPFTMTVTEVSVAGLVWQRLADNHVLVSARFARDTDALDVALRGLLGELV</sequence>
<dbReference type="EMBL" id="FNON01000002">
    <property type="protein sequence ID" value="SDX28859.1"/>
    <property type="molecule type" value="Genomic_DNA"/>
</dbReference>
<dbReference type="STRING" id="589385.SAMN05421504_102920"/>
<proteinExistence type="predicted"/>
<evidence type="ECO:0000313" key="2">
    <source>
        <dbReference type="Proteomes" id="UP000199515"/>
    </source>
</evidence>